<dbReference type="InterPro" id="IPR024079">
    <property type="entry name" value="MetalloPept_cat_dom_sf"/>
</dbReference>
<dbReference type="InterPro" id="IPR018497">
    <property type="entry name" value="Peptidase_M13_C"/>
</dbReference>
<feature type="domain" description="Peptidase M13 N-terminal" evidence="10">
    <location>
        <begin position="188"/>
        <end position="587"/>
    </location>
</feature>
<keyword evidence="8" id="KW-1133">Transmembrane helix</keyword>
<organism evidence="11 13">
    <name type="scientific">Hydra vulgaris</name>
    <name type="common">Hydra</name>
    <name type="synonym">Hydra attenuata</name>
    <dbReference type="NCBI Taxonomy" id="6087"/>
    <lineage>
        <taxon>Eukaryota</taxon>
        <taxon>Metazoa</taxon>
        <taxon>Cnidaria</taxon>
        <taxon>Hydrozoa</taxon>
        <taxon>Hydroidolina</taxon>
        <taxon>Anthoathecata</taxon>
        <taxon>Aplanulata</taxon>
        <taxon>Hydridae</taxon>
        <taxon>Hydra</taxon>
    </lineage>
</organism>
<dbReference type="InterPro" id="IPR000718">
    <property type="entry name" value="Peptidase_M13"/>
</dbReference>
<dbReference type="PRINTS" id="PR00786">
    <property type="entry name" value="NEPRILYSIN"/>
</dbReference>
<keyword evidence="4" id="KW-0378">Hydrolase</keyword>
<dbReference type="Pfam" id="PF05649">
    <property type="entry name" value="Peptidase_M13_N"/>
    <property type="match status" value="1"/>
</dbReference>
<dbReference type="InterPro" id="IPR042089">
    <property type="entry name" value="Peptidase_M13_dom_2"/>
</dbReference>
<feature type="domain" description="Peptidase M13 C-terminal" evidence="9">
    <location>
        <begin position="647"/>
        <end position="849"/>
    </location>
</feature>
<comment type="cofactor">
    <cofactor evidence="1">
        <name>Zn(2+)</name>
        <dbReference type="ChEBI" id="CHEBI:29105"/>
    </cofactor>
</comment>
<evidence type="ECO:0000256" key="1">
    <source>
        <dbReference type="ARBA" id="ARBA00001947"/>
    </source>
</evidence>
<proteinExistence type="predicted"/>
<keyword evidence="5" id="KW-0862">Zinc</keyword>
<dbReference type="Gene3D" id="1.10.1380.10">
    <property type="entry name" value="Neutral endopeptidase , domain2"/>
    <property type="match status" value="1"/>
</dbReference>
<dbReference type="InterPro" id="IPR008753">
    <property type="entry name" value="Peptidase_M13_N"/>
</dbReference>
<evidence type="ECO:0000256" key="7">
    <source>
        <dbReference type="SAM" id="MobiDB-lite"/>
    </source>
</evidence>
<sequence length="850" mass="96762">MPRMDYNFNKTVSLCESIDDGEEVSLKPDNQDTIQLDTLGNEHADSDDNIKFVLSGLLVSQNDIVSSKDLKKGWKKYFLIGVVIFITILIVGGIVALFTLKKSQDKICLQQACRKENLSLPKYAPSSSSSSSSKITSNSSSLPSSSSSSSSTTTKNPHEKQNELVCETERCMLLAENLKKSINFSVDPCDDFHEFACGIWPATHPIPPSEAKLDTMGLLNLNKNMALRDIIEKQKNQSSGDGFKAKIIRFYDSCMNIELVEGLGSKPLKRFLSNFGKWSPVKSNGTNDKDITSLLIQSHQYFTPSVYDDTIQSPLFKSIVKVNDINSSIHILEFNTPDFPIPDPSIYLMDDSNSKFIREKYRSLMKSYVSLLEPEENADKVIEDIILFETELAKIAMDASFIRNVMQQYNLTTVKRFNDYVGSQIDWLRLTNGYFRYLNIKIKDYTLIGIRSLDYFKSLNELIAATDKRIVKDYIIWITVWKYGSYASSLFQEAEFTFISSVLGLKEKPDRWKKCIADIEQTMEFGLASLYVEKALTDSDKILATEILLNITNEFKKNLINVLWMDNSTKAKAFEKVNSIQYNIGYPDYVKNDTYLNILYDKVKVSKETYFDNVLMMFSEKRLSNLGILLKVVDKTVYDLPPTLVEAYFDPNKNKMVFLAGILQIPFYDNLGPMALNYGALGLVVGHEVTHAFDDLGRQFDKNGERKNWWSEASLNAFHERSGCMAEQYSMYSMYGINVNGNLTLGENIADNGGIKVAFLAYKKWQSFHGEEKRLPGIPLTMEQLLFVSHAQVWCGAYREEYIKRHLKIDYHSPAKYRVIGPLANLEEFSRAFNCTSGSTMNPIKKCRVW</sequence>
<dbReference type="PANTHER" id="PTHR11733">
    <property type="entry name" value="ZINC METALLOPROTEASE FAMILY M13 NEPRILYSIN-RELATED"/>
    <property type="match status" value="1"/>
</dbReference>
<dbReference type="RefSeq" id="XP_065648256.1">
    <property type="nucleotide sequence ID" value="XM_065792184.1"/>
</dbReference>
<evidence type="ECO:0000256" key="8">
    <source>
        <dbReference type="SAM" id="Phobius"/>
    </source>
</evidence>
<evidence type="ECO:0000259" key="9">
    <source>
        <dbReference type="Pfam" id="PF01431"/>
    </source>
</evidence>
<evidence type="ECO:0000256" key="6">
    <source>
        <dbReference type="ARBA" id="ARBA00023049"/>
    </source>
</evidence>
<dbReference type="Pfam" id="PF01431">
    <property type="entry name" value="Peptidase_M13"/>
    <property type="match status" value="1"/>
</dbReference>
<keyword evidence="3" id="KW-0479">Metal-binding</keyword>
<accession>A0ABM4BGX8</accession>
<name>A0ABM4BGX8_HYDVU</name>
<evidence type="ECO:0000256" key="5">
    <source>
        <dbReference type="ARBA" id="ARBA00022833"/>
    </source>
</evidence>
<feature type="compositionally biased region" description="Low complexity" evidence="7">
    <location>
        <begin position="126"/>
        <end position="154"/>
    </location>
</feature>
<evidence type="ECO:0000256" key="2">
    <source>
        <dbReference type="ARBA" id="ARBA00022670"/>
    </source>
</evidence>
<keyword evidence="6" id="KW-0482">Metalloprotease</keyword>
<keyword evidence="2" id="KW-0645">Protease</keyword>
<dbReference type="Proteomes" id="UP001652625">
    <property type="component" value="Chromosome 03"/>
</dbReference>
<gene>
    <name evidence="12 13" type="primary">LOC100198564</name>
</gene>
<feature type="region of interest" description="Disordered" evidence="7">
    <location>
        <begin position="121"/>
        <end position="161"/>
    </location>
</feature>
<reference evidence="12 13" key="1">
    <citation type="submission" date="2025-05" db="UniProtKB">
        <authorList>
            <consortium name="RefSeq"/>
        </authorList>
    </citation>
    <scope>IDENTIFICATION</scope>
</reference>
<dbReference type="PANTHER" id="PTHR11733:SF240">
    <property type="entry name" value="GH14155P-RELATED"/>
    <property type="match status" value="1"/>
</dbReference>
<keyword evidence="8" id="KW-0812">Transmembrane</keyword>
<feature type="transmembrane region" description="Helical" evidence="8">
    <location>
        <begin position="77"/>
        <end position="100"/>
    </location>
</feature>
<dbReference type="RefSeq" id="XP_065648257.1">
    <property type="nucleotide sequence ID" value="XM_065792185.1"/>
</dbReference>
<dbReference type="SUPFAM" id="SSF55486">
    <property type="entry name" value="Metalloproteases ('zincins'), catalytic domain"/>
    <property type="match status" value="1"/>
</dbReference>
<evidence type="ECO:0000313" key="12">
    <source>
        <dbReference type="RefSeq" id="XP_065648256.1"/>
    </source>
</evidence>
<evidence type="ECO:0000256" key="4">
    <source>
        <dbReference type="ARBA" id="ARBA00022801"/>
    </source>
</evidence>
<dbReference type="CDD" id="cd08662">
    <property type="entry name" value="M13"/>
    <property type="match status" value="1"/>
</dbReference>
<evidence type="ECO:0000256" key="3">
    <source>
        <dbReference type="ARBA" id="ARBA00022723"/>
    </source>
</evidence>
<evidence type="ECO:0000313" key="11">
    <source>
        <dbReference type="Proteomes" id="UP001652625"/>
    </source>
</evidence>
<protein>
    <submittedName>
        <fullName evidence="12 13">Endothelin-converting enzyme homolog isoform X2</fullName>
    </submittedName>
</protein>
<dbReference type="PROSITE" id="PS51885">
    <property type="entry name" value="NEPRILYSIN"/>
    <property type="match status" value="1"/>
</dbReference>
<dbReference type="GeneID" id="100198564"/>
<keyword evidence="11" id="KW-1185">Reference proteome</keyword>
<evidence type="ECO:0000313" key="13">
    <source>
        <dbReference type="RefSeq" id="XP_065648257.1"/>
    </source>
</evidence>
<dbReference type="Gene3D" id="3.40.390.10">
    <property type="entry name" value="Collagenase (Catalytic Domain)"/>
    <property type="match status" value="1"/>
</dbReference>
<evidence type="ECO:0000259" key="10">
    <source>
        <dbReference type="Pfam" id="PF05649"/>
    </source>
</evidence>
<keyword evidence="8" id="KW-0472">Membrane</keyword>